<evidence type="ECO:0000313" key="9">
    <source>
        <dbReference type="Proteomes" id="UP000050454"/>
    </source>
</evidence>
<dbReference type="InterPro" id="IPR039420">
    <property type="entry name" value="WalR-like"/>
</dbReference>
<keyword evidence="3 5" id="KW-0238">DNA-binding</keyword>
<evidence type="ECO:0000259" key="7">
    <source>
        <dbReference type="PROSITE" id="PS51755"/>
    </source>
</evidence>
<dbReference type="PATRIC" id="fig|1605367.3.peg.2925"/>
<dbReference type="GO" id="GO:0032993">
    <property type="term" value="C:protein-DNA complex"/>
    <property type="evidence" value="ECO:0007669"/>
    <property type="project" value="TreeGrafter"/>
</dbReference>
<dbReference type="SUPFAM" id="SSF52172">
    <property type="entry name" value="CheY-like"/>
    <property type="match status" value="1"/>
</dbReference>
<dbReference type="InterPro" id="IPR036388">
    <property type="entry name" value="WH-like_DNA-bd_sf"/>
</dbReference>
<evidence type="ECO:0000259" key="6">
    <source>
        <dbReference type="PROSITE" id="PS50110"/>
    </source>
</evidence>
<evidence type="ECO:0000256" key="4">
    <source>
        <dbReference type="PROSITE-ProRule" id="PRU00169"/>
    </source>
</evidence>
<feature type="domain" description="Response regulatory" evidence="6">
    <location>
        <begin position="6"/>
        <end position="121"/>
    </location>
</feature>
<dbReference type="Gene3D" id="1.10.10.10">
    <property type="entry name" value="Winged helix-like DNA-binding domain superfamily/Winged helix DNA-binding domain"/>
    <property type="match status" value="1"/>
</dbReference>
<dbReference type="FunFam" id="3.40.50.2300:FF:000073">
    <property type="entry name" value="DNA-binding response regulator RprY"/>
    <property type="match status" value="1"/>
</dbReference>
<dbReference type="Pfam" id="PF00072">
    <property type="entry name" value="Response_reg"/>
    <property type="match status" value="1"/>
</dbReference>
<dbReference type="GO" id="GO:0000156">
    <property type="term" value="F:phosphorelay response regulator activity"/>
    <property type="evidence" value="ECO:0007669"/>
    <property type="project" value="TreeGrafter"/>
</dbReference>
<dbReference type="SMART" id="SM00448">
    <property type="entry name" value="REC"/>
    <property type="match status" value="1"/>
</dbReference>
<comment type="caution">
    <text evidence="8">The sequence shown here is derived from an EMBL/GenBank/DDBJ whole genome shotgun (WGS) entry which is preliminary data.</text>
</comment>
<dbReference type="Gene3D" id="3.40.50.2300">
    <property type="match status" value="1"/>
</dbReference>
<evidence type="ECO:0000256" key="1">
    <source>
        <dbReference type="ARBA" id="ARBA00022553"/>
    </source>
</evidence>
<dbReference type="EMBL" id="LGTQ01000006">
    <property type="protein sequence ID" value="KPM48509.1"/>
    <property type="molecule type" value="Genomic_DNA"/>
</dbReference>
<organism evidence="8 9">
    <name type="scientific">Jiulongibacter sediminis</name>
    <dbReference type="NCBI Taxonomy" id="1605367"/>
    <lineage>
        <taxon>Bacteria</taxon>
        <taxon>Pseudomonadati</taxon>
        <taxon>Bacteroidota</taxon>
        <taxon>Cytophagia</taxon>
        <taxon>Cytophagales</taxon>
        <taxon>Leadbetterellaceae</taxon>
        <taxon>Jiulongibacter</taxon>
    </lineage>
</organism>
<dbReference type="InterPro" id="IPR001867">
    <property type="entry name" value="OmpR/PhoB-type_DNA-bd"/>
</dbReference>
<evidence type="ECO:0000256" key="3">
    <source>
        <dbReference type="ARBA" id="ARBA00023125"/>
    </source>
</evidence>
<dbReference type="OrthoDB" id="5343479at2"/>
<dbReference type="InterPro" id="IPR011006">
    <property type="entry name" value="CheY-like_superfamily"/>
</dbReference>
<protein>
    <submittedName>
        <fullName evidence="8">Transcriptional regulator</fullName>
    </submittedName>
</protein>
<accession>A0A0P7BUZ0</accession>
<dbReference type="PANTHER" id="PTHR48111:SF40">
    <property type="entry name" value="PHOSPHATE REGULON TRANSCRIPTIONAL REGULATORY PROTEIN PHOB"/>
    <property type="match status" value="1"/>
</dbReference>
<dbReference type="GO" id="GO:0006355">
    <property type="term" value="P:regulation of DNA-templated transcription"/>
    <property type="evidence" value="ECO:0007669"/>
    <property type="project" value="InterPro"/>
</dbReference>
<dbReference type="CDD" id="cd00383">
    <property type="entry name" value="trans_reg_C"/>
    <property type="match status" value="1"/>
</dbReference>
<gene>
    <name evidence="8" type="ORF">AFM12_07750</name>
</gene>
<keyword evidence="9" id="KW-1185">Reference proteome</keyword>
<dbReference type="PROSITE" id="PS50110">
    <property type="entry name" value="RESPONSE_REGULATORY"/>
    <property type="match status" value="1"/>
</dbReference>
<dbReference type="SMART" id="SM00862">
    <property type="entry name" value="Trans_reg_C"/>
    <property type="match status" value="1"/>
</dbReference>
<dbReference type="CDD" id="cd17574">
    <property type="entry name" value="REC_OmpR"/>
    <property type="match status" value="1"/>
</dbReference>
<dbReference type="RefSeq" id="WP_055146249.1">
    <property type="nucleotide sequence ID" value="NZ_CAKZPM010000029.1"/>
</dbReference>
<evidence type="ECO:0000313" key="8">
    <source>
        <dbReference type="EMBL" id="KPM48509.1"/>
    </source>
</evidence>
<dbReference type="PANTHER" id="PTHR48111">
    <property type="entry name" value="REGULATOR OF RPOS"/>
    <property type="match status" value="1"/>
</dbReference>
<dbReference type="PROSITE" id="PS51755">
    <property type="entry name" value="OMPR_PHOB"/>
    <property type="match status" value="1"/>
</dbReference>
<dbReference type="AlphaFoldDB" id="A0A0P7BUZ0"/>
<name>A0A0P7BUZ0_9BACT</name>
<evidence type="ECO:0000256" key="2">
    <source>
        <dbReference type="ARBA" id="ARBA00023012"/>
    </source>
</evidence>
<sequence>MEKQLRILLTEDDPNLGMLLQEYLKAKNYDVELAVDGNEGLDFFLTKGSFDMCILDVMMPKKDGFSLAKEIRLKDPEVPIIFLTAKSMKEDTIQGFKSGADDYITKPFSMEELLMRIAAIFRRIHKQEKETIPAEFQIGEYKFDTTSHKLFLNGEGQKLTTKESELLKLFCQNLNKPVSRSLALKLIWGDDSYFNARSMDVYITKLRKHLKADSNLQILNLHGEGFKLITG</sequence>
<dbReference type="InterPro" id="IPR001789">
    <property type="entry name" value="Sig_transdc_resp-reg_receiver"/>
</dbReference>
<dbReference type="GO" id="GO:0005829">
    <property type="term" value="C:cytosol"/>
    <property type="evidence" value="ECO:0007669"/>
    <property type="project" value="TreeGrafter"/>
</dbReference>
<dbReference type="GO" id="GO:0000976">
    <property type="term" value="F:transcription cis-regulatory region binding"/>
    <property type="evidence" value="ECO:0007669"/>
    <property type="project" value="TreeGrafter"/>
</dbReference>
<reference evidence="8 9" key="1">
    <citation type="submission" date="2015-07" db="EMBL/GenBank/DDBJ databases">
        <title>The draft genome sequence of Leadbetterella sp. JN14-9.</title>
        <authorList>
            <person name="Liu Y."/>
            <person name="Du J."/>
            <person name="Shao Z."/>
        </authorList>
    </citation>
    <scope>NUCLEOTIDE SEQUENCE [LARGE SCALE GENOMIC DNA]</scope>
    <source>
        <strain evidence="8 9">JN14-9</strain>
    </source>
</reference>
<keyword evidence="1 4" id="KW-0597">Phosphoprotein</keyword>
<dbReference type="Pfam" id="PF00486">
    <property type="entry name" value="Trans_reg_C"/>
    <property type="match status" value="1"/>
</dbReference>
<feature type="domain" description="OmpR/PhoB-type" evidence="7">
    <location>
        <begin position="133"/>
        <end position="230"/>
    </location>
</feature>
<dbReference type="STRING" id="1605367.AFM12_07750"/>
<proteinExistence type="predicted"/>
<feature type="modified residue" description="4-aspartylphosphate" evidence="4">
    <location>
        <position position="56"/>
    </location>
</feature>
<evidence type="ECO:0000256" key="5">
    <source>
        <dbReference type="PROSITE-ProRule" id="PRU01091"/>
    </source>
</evidence>
<feature type="DNA-binding region" description="OmpR/PhoB-type" evidence="5">
    <location>
        <begin position="133"/>
        <end position="230"/>
    </location>
</feature>
<dbReference type="Proteomes" id="UP000050454">
    <property type="component" value="Unassembled WGS sequence"/>
</dbReference>
<keyword evidence="2" id="KW-0902">Two-component regulatory system</keyword>